<keyword evidence="6" id="KW-1185">Reference proteome</keyword>
<sequence length="86" mass="9639">MRESKIEKTLKKSVEAKGGKCLKFVSPGMSGVPDRICLYPGGKIIFVETKAPNKKPRPLQEKRHNELRSLGFEVRVIDSEAEANEI</sequence>
<comment type="cofactor">
    <cofactor evidence="1">
        <name>Mg(2+)</name>
        <dbReference type="ChEBI" id="CHEBI:18420"/>
    </cofactor>
</comment>
<evidence type="ECO:0000313" key="6">
    <source>
        <dbReference type="Proteomes" id="UP000001349"/>
    </source>
</evidence>
<keyword evidence="2" id="KW-0540">Nuclease</keyword>
<dbReference type="KEGG" id="cce:Ccel_3056"/>
<accession>B8I916</accession>
<dbReference type="InterPro" id="IPR011856">
    <property type="entry name" value="tRNA_endonuc-like_dom_sf"/>
</dbReference>
<dbReference type="eggNOG" id="ENOG5032Y88">
    <property type="taxonomic scope" value="Bacteria"/>
</dbReference>
<dbReference type="InterPro" id="IPR014883">
    <property type="entry name" value="VRR_NUC"/>
</dbReference>
<gene>
    <name evidence="5" type="ordered locus">Ccel_3056</name>
</gene>
<dbReference type="OrthoDB" id="6706702at2"/>
<reference evidence="5 6" key="1">
    <citation type="submission" date="2009-01" db="EMBL/GenBank/DDBJ databases">
        <title>Complete sequence of Clostridium cellulolyticum H10.</title>
        <authorList>
            <consortium name="US DOE Joint Genome Institute"/>
            <person name="Lucas S."/>
            <person name="Copeland A."/>
            <person name="Lapidus A."/>
            <person name="Glavina del Rio T."/>
            <person name="Dalin E."/>
            <person name="Tice H."/>
            <person name="Bruce D."/>
            <person name="Goodwin L."/>
            <person name="Pitluck S."/>
            <person name="Chertkov O."/>
            <person name="Saunders E."/>
            <person name="Brettin T."/>
            <person name="Detter J.C."/>
            <person name="Han C."/>
            <person name="Larimer F."/>
            <person name="Land M."/>
            <person name="Hauser L."/>
            <person name="Kyrpides N."/>
            <person name="Ivanova N."/>
            <person name="Zhou J."/>
            <person name="Richardson P."/>
        </authorList>
    </citation>
    <scope>NUCLEOTIDE SEQUENCE [LARGE SCALE GENOMIC DNA]</scope>
    <source>
        <strain evidence="6">ATCC 35319 / DSM 5812 / JCM 6584 / H10</strain>
    </source>
</reference>
<organism evidence="5 6">
    <name type="scientific">Ruminiclostridium cellulolyticum (strain ATCC 35319 / DSM 5812 / JCM 6584 / H10)</name>
    <name type="common">Clostridium cellulolyticum</name>
    <dbReference type="NCBI Taxonomy" id="394503"/>
    <lineage>
        <taxon>Bacteria</taxon>
        <taxon>Bacillati</taxon>
        <taxon>Bacillota</taxon>
        <taxon>Clostridia</taxon>
        <taxon>Eubacteriales</taxon>
        <taxon>Oscillospiraceae</taxon>
        <taxon>Ruminiclostridium</taxon>
    </lineage>
</organism>
<dbReference type="Proteomes" id="UP000001349">
    <property type="component" value="Chromosome"/>
</dbReference>
<dbReference type="Gene3D" id="3.40.1350.10">
    <property type="match status" value="1"/>
</dbReference>
<dbReference type="SMART" id="SM00990">
    <property type="entry name" value="VRR_NUC"/>
    <property type="match status" value="1"/>
</dbReference>
<evidence type="ECO:0000313" key="5">
    <source>
        <dbReference type="EMBL" id="ACL77348.1"/>
    </source>
</evidence>
<evidence type="ECO:0000259" key="4">
    <source>
        <dbReference type="SMART" id="SM00990"/>
    </source>
</evidence>
<evidence type="ECO:0000256" key="1">
    <source>
        <dbReference type="ARBA" id="ARBA00001946"/>
    </source>
</evidence>
<name>B8I916_RUMCH</name>
<proteinExistence type="predicted"/>
<dbReference type="RefSeq" id="WP_015926407.1">
    <property type="nucleotide sequence ID" value="NC_011898.1"/>
</dbReference>
<evidence type="ECO:0000256" key="2">
    <source>
        <dbReference type="ARBA" id="ARBA00022722"/>
    </source>
</evidence>
<dbReference type="GO" id="GO:0016788">
    <property type="term" value="F:hydrolase activity, acting on ester bonds"/>
    <property type="evidence" value="ECO:0007669"/>
    <property type="project" value="InterPro"/>
</dbReference>
<dbReference type="EMBL" id="CP001348">
    <property type="protein sequence ID" value="ACL77348.1"/>
    <property type="molecule type" value="Genomic_DNA"/>
</dbReference>
<dbReference type="STRING" id="394503.Ccel_3056"/>
<dbReference type="GO" id="GO:0003676">
    <property type="term" value="F:nucleic acid binding"/>
    <property type="evidence" value="ECO:0007669"/>
    <property type="project" value="InterPro"/>
</dbReference>
<feature type="domain" description="VRR-NUC" evidence="4">
    <location>
        <begin position="1"/>
        <end position="81"/>
    </location>
</feature>
<dbReference type="HOGENOM" id="CLU_161041_1_0_9"/>
<keyword evidence="3" id="KW-0378">Hydrolase</keyword>
<protein>
    <submittedName>
        <fullName evidence="5">VRR-NUC domain protein</fullName>
    </submittedName>
</protein>
<dbReference type="GO" id="GO:0004518">
    <property type="term" value="F:nuclease activity"/>
    <property type="evidence" value="ECO:0007669"/>
    <property type="project" value="UniProtKB-KW"/>
</dbReference>
<evidence type="ECO:0000256" key="3">
    <source>
        <dbReference type="ARBA" id="ARBA00022801"/>
    </source>
</evidence>
<dbReference type="AlphaFoldDB" id="B8I916"/>
<dbReference type="Pfam" id="PF08774">
    <property type="entry name" value="VRR_NUC"/>
    <property type="match status" value="1"/>
</dbReference>